<evidence type="ECO:0000313" key="11">
    <source>
        <dbReference type="Proteomes" id="UP000246964"/>
    </source>
</evidence>
<evidence type="ECO:0000256" key="7">
    <source>
        <dbReference type="RuleBase" id="RU363069"/>
    </source>
</evidence>
<name>A0A317PZE6_9GAMM</name>
<dbReference type="InterPro" id="IPR041796">
    <property type="entry name" value="Mre11_N"/>
</dbReference>
<reference evidence="10 11" key="1">
    <citation type="submission" date="2018-05" db="EMBL/GenBank/DDBJ databases">
        <title>Freshwater and sediment microbial communities from various areas in North America, analyzing microbe dynamics in response to fracking.</title>
        <authorList>
            <person name="Lamendella R."/>
        </authorList>
    </citation>
    <scope>NUCLEOTIDE SEQUENCE [LARGE SCALE GENOMIC DNA]</scope>
    <source>
        <strain evidence="10 11">125B1</strain>
    </source>
</reference>
<sequence>MKILHTSDWHLGRIFNQQSLLEDQAHILQQIIACAVAEQVDVVIVAGDVYDRALPPAEAVTLLDRTLNTLISEHQIPVVMISGNHDAAKRLGFGANLLKHSGLHLFTSFEQLLTPVTLTTDAGELVIWGIPYCDPEHVNDFYGVKTTDHQSAQEHVTNLLKQHLADHPNQQATHVVISHSFIAGASVSDSERPLSIGGAECVDANLFKDFHYTALGHLHQAQYRGYQHVRYSGSPLKYSFSEVNHKKSVTLVKFTADQQADISQYPLKPLRDVRIIEGAFAEILEQGKNDPYHQDYVQVKLTDKEALLDPMARLRQVYPNILDLTKRVLERSDSEVVKVHSKEQLARTELDIIDDFFHAITDDHLSAEQRQVLNDVVQDVLNKQKEL</sequence>
<proteinExistence type="inferred from homology"/>
<comment type="caution">
    <text evidence="10">The sequence shown here is derived from an EMBL/GenBank/DDBJ whole genome shotgun (WGS) entry which is preliminary data.</text>
</comment>
<comment type="subunit">
    <text evidence="2 7">Heterodimer of SbcC and SbcD.</text>
</comment>
<evidence type="ECO:0000256" key="3">
    <source>
        <dbReference type="ARBA" id="ARBA00013365"/>
    </source>
</evidence>
<keyword evidence="7" id="KW-0235">DNA replication</keyword>
<dbReference type="GO" id="GO:0008408">
    <property type="term" value="F:3'-5' exonuclease activity"/>
    <property type="evidence" value="ECO:0007669"/>
    <property type="project" value="InterPro"/>
</dbReference>
<keyword evidence="7" id="KW-0255">Endonuclease</keyword>
<keyword evidence="11" id="KW-1185">Reference proteome</keyword>
<dbReference type="SUPFAM" id="SSF56300">
    <property type="entry name" value="Metallo-dependent phosphatases"/>
    <property type="match status" value="1"/>
</dbReference>
<evidence type="ECO:0000256" key="2">
    <source>
        <dbReference type="ARBA" id="ARBA00011322"/>
    </source>
</evidence>
<protein>
    <recommendedName>
        <fullName evidence="3 7">Nuclease SbcCD subunit D</fullName>
    </recommendedName>
</protein>
<dbReference type="CDD" id="cd00840">
    <property type="entry name" value="MPP_Mre11_N"/>
    <property type="match status" value="1"/>
</dbReference>
<dbReference type="OrthoDB" id="9773856at2"/>
<feature type="domain" description="Calcineurin-like phosphoesterase" evidence="8">
    <location>
        <begin position="1"/>
        <end position="220"/>
    </location>
</feature>
<dbReference type="Pfam" id="PF00149">
    <property type="entry name" value="Metallophos"/>
    <property type="match status" value="1"/>
</dbReference>
<dbReference type="Gene3D" id="3.60.21.10">
    <property type="match status" value="1"/>
</dbReference>
<dbReference type="Pfam" id="PF12320">
    <property type="entry name" value="SbcD_C"/>
    <property type="match status" value="1"/>
</dbReference>
<comment type="function">
    <text evidence="7">SbcCD cleaves DNA hairpin structures. These structures can inhibit DNA replication and are intermediates in certain DNA recombination reactions. The complex acts as a 3'-&gt;5' double strand exonuclease that can open hairpins. It also has a 5' single-strand endonuclease activity.</text>
</comment>
<dbReference type="InterPro" id="IPR029052">
    <property type="entry name" value="Metallo-depent_PP-like"/>
</dbReference>
<evidence type="ECO:0000259" key="8">
    <source>
        <dbReference type="Pfam" id="PF00149"/>
    </source>
</evidence>
<feature type="domain" description="Nuclease SbcCD subunit D C-terminal" evidence="9">
    <location>
        <begin position="269"/>
        <end position="358"/>
    </location>
</feature>
<dbReference type="GO" id="GO:0006310">
    <property type="term" value="P:DNA recombination"/>
    <property type="evidence" value="ECO:0007669"/>
    <property type="project" value="UniProtKB-KW"/>
</dbReference>
<evidence type="ECO:0000259" key="9">
    <source>
        <dbReference type="Pfam" id="PF12320"/>
    </source>
</evidence>
<dbReference type="NCBIfam" id="TIGR00619">
    <property type="entry name" value="sbcd"/>
    <property type="match status" value="1"/>
</dbReference>
<keyword evidence="6 7" id="KW-0269">Exonuclease</keyword>
<evidence type="ECO:0000256" key="4">
    <source>
        <dbReference type="ARBA" id="ARBA00022722"/>
    </source>
</evidence>
<dbReference type="EMBL" id="QGTT01000025">
    <property type="protein sequence ID" value="PWW07867.1"/>
    <property type="molecule type" value="Genomic_DNA"/>
</dbReference>
<keyword evidence="5 7" id="KW-0378">Hydrolase</keyword>
<gene>
    <name evidence="7" type="primary">sbcD</name>
    <name evidence="10" type="ORF">DET45_1252</name>
</gene>
<keyword evidence="4 7" id="KW-0540">Nuclease</keyword>
<evidence type="ECO:0000256" key="6">
    <source>
        <dbReference type="ARBA" id="ARBA00022839"/>
    </source>
</evidence>
<dbReference type="InterPro" id="IPR004593">
    <property type="entry name" value="SbcD"/>
</dbReference>
<dbReference type="PANTHER" id="PTHR30337:SF0">
    <property type="entry name" value="NUCLEASE SBCCD SUBUNIT D"/>
    <property type="match status" value="1"/>
</dbReference>
<dbReference type="RefSeq" id="WP_110076922.1">
    <property type="nucleotide sequence ID" value="NZ_QGTT01000025.1"/>
</dbReference>
<dbReference type="GO" id="GO:0004519">
    <property type="term" value="F:endonuclease activity"/>
    <property type="evidence" value="ECO:0007669"/>
    <property type="project" value="UniProtKB-KW"/>
</dbReference>
<dbReference type="Proteomes" id="UP000246964">
    <property type="component" value="Unassembled WGS sequence"/>
</dbReference>
<organism evidence="10 11">
    <name type="scientific">Pseudidiomarina maritima</name>
    <dbReference type="NCBI Taxonomy" id="519453"/>
    <lineage>
        <taxon>Bacteria</taxon>
        <taxon>Pseudomonadati</taxon>
        <taxon>Pseudomonadota</taxon>
        <taxon>Gammaproteobacteria</taxon>
        <taxon>Alteromonadales</taxon>
        <taxon>Idiomarinaceae</taxon>
        <taxon>Pseudidiomarina</taxon>
    </lineage>
</organism>
<evidence type="ECO:0000313" key="10">
    <source>
        <dbReference type="EMBL" id="PWW07867.1"/>
    </source>
</evidence>
<evidence type="ECO:0000256" key="5">
    <source>
        <dbReference type="ARBA" id="ARBA00022801"/>
    </source>
</evidence>
<keyword evidence="7" id="KW-0233">DNA recombination</keyword>
<dbReference type="InterPro" id="IPR050535">
    <property type="entry name" value="DNA_Repair-Maintenance_Comp"/>
</dbReference>
<evidence type="ECO:0000256" key="1">
    <source>
        <dbReference type="ARBA" id="ARBA00010555"/>
    </source>
</evidence>
<dbReference type="GO" id="GO:0006260">
    <property type="term" value="P:DNA replication"/>
    <property type="evidence" value="ECO:0007669"/>
    <property type="project" value="UniProtKB-KW"/>
</dbReference>
<dbReference type="InterPro" id="IPR026843">
    <property type="entry name" value="SbcD_C"/>
</dbReference>
<comment type="similarity">
    <text evidence="1 7">Belongs to the SbcD family.</text>
</comment>
<dbReference type="AlphaFoldDB" id="A0A317PZE6"/>
<dbReference type="InterPro" id="IPR004843">
    <property type="entry name" value="Calcineurin-like_PHP"/>
</dbReference>
<dbReference type="PANTHER" id="PTHR30337">
    <property type="entry name" value="COMPONENT OF ATP-DEPENDENT DSDNA EXONUCLEASE"/>
    <property type="match status" value="1"/>
</dbReference>
<accession>A0A317PZE6</accession>